<gene>
    <name evidence="1" type="ORF">MRX98_02455</name>
</gene>
<accession>A0AA41UIB0</accession>
<evidence type="ECO:0000313" key="1">
    <source>
        <dbReference type="EMBL" id="MCJ8499422.1"/>
    </source>
</evidence>
<dbReference type="InterPro" id="IPR010181">
    <property type="entry name" value="CGCAxxGCC_motif"/>
</dbReference>
<sequence>MNDRMVQFMRWGQQGYSCGQILFLLALGGTSATNPGLVRAMAGLAYGGGSGRGTCGALSGGACLLAFFSAATPDADQPSDRLPLMLNEWTDWFAARTGQDTGPMACDDLVGPGGPAAARQGCALLVSDTYDQVVSILAAHGLWA</sequence>
<dbReference type="Pfam" id="PF09719">
    <property type="entry name" value="C_GCAxxG_C_C"/>
    <property type="match status" value="1"/>
</dbReference>
<dbReference type="NCBIfam" id="NF045669">
    <property type="entry name" value="DVU1555_fam_CGA"/>
    <property type="match status" value="1"/>
</dbReference>
<dbReference type="EMBL" id="JALJRB010000002">
    <property type="protein sequence ID" value="MCJ8499422.1"/>
    <property type="molecule type" value="Genomic_DNA"/>
</dbReference>
<protein>
    <submittedName>
        <fullName evidence="1">C-GCAxxG-C-C family protein</fullName>
    </submittedName>
</protein>
<organism evidence="1 2">
    <name type="scientific">Desulfatitalea alkaliphila</name>
    <dbReference type="NCBI Taxonomy" id="2929485"/>
    <lineage>
        <taxon>Bacteria</taxon>
        <taxon>Pseudomonadati</taxon>
        <taxon>Thermodesulfobacteriota</taxon>
        <taxon>Desulfobacteria</taxon>
        <taxon>Desulfobacterales</taxon>
        <taxon>Desulfosarcinaceae</taxon>
        <taxon>Desulfatitalea</taxon>
    </lineage>
</organism>
<dbReference type="Proteomes" id="UP001165427">
    <property type="component" value="Unassembled WGS sequence"/>
</dbReference>
<keyword evidence="2" id="KW-1185">Reference proteome</keyword>
<dbReference type="AlphaFoldDB" id="A0AA41UIB0"/>
<reference evidence="1" key="1">
    <citation type="submission" date="2022-04" db="EMBL/GenBank/DDBJ databases">
        <title>Desulfatitalea alkaliphila sp. nov., a novel anaerobic sulfate-reducing bacterium isolated from terrestrial mud volcano, Taman Peninsula, Russia.</title>
        <authorList>
            <person name="Khomyakova M.A."/>
            <person name="Merkel A.Y."/>
            <person name="Slobodkin A.I."/>
        </authorList>
    </citation>
    <scope>NUCLEOTIDE SEQUENCE</scope>
    <source>
        <strain evidence="1">M08but</strain>
    </source>
</reference>
<comment type="caution">
    <text evidence="1">The sequence shown here is derived from an EMBL/GenBank/DDBJ whole genome shotgun (WGS) entry which is preliminary data.</text>
</comment>
<dbReference type="RefSeq" id="WP_246902727.1">
    <property type="nucleotide sequence ID" value="NZ_JALJRB010000002.1"/>
</dbReference>
<proteinExistence type="predicted"/>
<evidence type="ECO:0000313" key="2">
    <source>
        <dbReference type="Proteomes" id="UP001165427"/>
    </source>
</evidence>
<name>A0AA41UIB0_9BACT</name>